<feature type="transmembrane region" description="Helical" evidence="2">
    <location>
        <begin position="554"/>
        <end position="572"/>
    </location>
</feature>
<name>A0A803Q9X7_CANSA</name>
<feature type="transmembrane region" description="Helical" evidence="2">
    <location>
        <begin position="522"/>
        <end position="542"/>
    </location>
</feature>
<dbReference type="PANTHER" id="PTHR47723">
    <property type="entry name" value="OS05G0353850 PROTEIN"/>
    <property type="match status" value="1"/>
</dbReference>
<proteinExistence type="predicted"/>
<evidence type="ECO:0000256" key="1">
    <source>
        <dbReference type="SAM" id="MobiDB-lite"/>
    </source>
</evidence>
<reference evidence="4" key="1">
    <citation type="submission" date="2018-11" db="EMBL/GenBank/DDBJ databases">
        <authorList>
            <person name="Grassa J C."/>
        </authorList>
    </citation>
    <scope>NUCLEOTIDE SEQUENCE [LARGE SCALE GENOMIC DNA]</scope>
</reference>
<sequence>MPIAECHERYLGFPAYVGRDKKEMFSEVKEKIWQKLHAWNEKLFSIGGKEALLAKHAWRIYEMPNSLLSRLLKHRYFSNNSFLEASLGHSPSMTWQGIHWGRELLPKGLRFKIRNGHNVLAGLITETREWNLTLLHQYFKSIDIEKIVSIPLSNYLDKYKRATDGNKHPSLQISSSNANNQHTANASLPAQHNFGATWRPPDLLGMKLNVDAAVNSVNKVLGIGAIVRNHQGKVIAALSKPVQGCFRSDEMEAKTLFHSINWAIQLQLIPITHIETDALRVSSALNSTSIDLSSFSDLIIDVRCLLSSFSRVIVSHVKRNTNHAAHGLAKYALELDEDDFGKDQRGDQLREQAATMEAEYDNNNINTTNPNLYAKVIEPIWLFLSGTFINRQRKVNQTLESTPEQQQNVVHYNDCNPADDQVIAIHELGVIPSSVQSTTSPPPPPETEPATKSSRSFLSCTMAKDLDGNGKKEKEEAATRASFINQEWPKFMLGIAVTLLISLMMLHFSHPEIYDLKKTKPLIMFIGMSFAALWIAILLGGLPLSYYLLIIRNIGHSLIFGAFYGIIAIFLWHDPNLFIAPIVTFVVSVAHDTFKFFKF</sequence>
<organism evidence="4 5">
    <name type="scientific">Cannabis sativa</name>
    <name type="common">Hemp</name>
    <name type="synonym">Marijuana</name>
    <dbReference type="NCBI Taxonomy" id="3483"/>
    <lineage>
        <taxon>Eukaryota</taxon>
        <taxon>Viridiplantae</taxon>
        <taxon>Streptophyta</taxon>
        <taxon>Embryophyta</taxon>
        <taxon>Tracheophyta</taxon>
        <taxon>Spermatophyta</taxon>
        <taxon>Magnoliopsida</taxon>
        <taxon>eudicotyledons</taxon>
        <taxon>Gunneridae</taxon>
        <taxon>Pentapetalae</taxon>
        <taxon>rosids</taxon>
        <taxon>fabids</taxon>
        <taxon>Rosales</taxon>
        <taxon>Cannabaceae</taxon>
        <taxon>Cannabis</taxon>
    </lineage>
</organism>
<dbReference type="Gene3D" id="3.30.420.10">
    <property type="entry name" value="Ribonuclease H-like superfamily/Ribonuclease H"/>
    <property type="match status" value="1"/>
</dbReference>
<evidence type="ECO:0000256" key="2">
    <source>
        <dbReference type="SAM" id="Phobius"/>
    </source>
</evidence>
<evidence type="ECO:0000313" key="4">
    <source>
        <dbReference type="EnsemblPlants" id="cds.evm.model.08.1829"/>
    </source>
</evidence>
<dbReference type="AlphaFoldDB" id="A0A803Q9X7"/>
<protein>
    <recommendedName>
        <fullName evidence="3">RNase H type-1 domain-containing protein</fullName>
    </recommendedName>
</protein>
<dbReference type="GO" id="GO:0003676">
    <property type="term" value="F:nucleic acid binding"/>
    <property type="evidence" value="ECO:0007669"/>
    <property type="project" value="InterPro"/>
</dbReference>
<dbReference type="InterPro" id="IPR036397">
    <property type="entry name" value="RNaseH_sf"/>
</dbReference>
<feature type="transmembrane region" description="Helical" evidence="2">
    <location>
        <begin position="491"/>
        <end position="510"/>
    </location>
</feature>
<feature type="region of interest" description="Disordered" evidence="1">
    <location>
        <begin position="433"/>
        <end position="456"/>
    </location>
</feature>
<dbReference type="EnsemblPlants" id="evm.model.08.1829">
    <property type="protein sequence ID" value="cds.evm.model.08.1829"/>
    <property type="gene ID" value="evm.TU.08.1829"/>
</dbReference>
<dbReference type="Proteomes" id="UP000596661">
    <property type="component" value="Chromosome 8"/>
</dbReference>
<dbReference type="Gramene" id="evm.model.08.1829">
    <property type="protein sequence ID" value="cds.evm.model.08.1829"/>
    <property type="gene ID" value="evm.TU.08.1829"/>
</dbReference>
<dbReference type="InterPro" id="IPR053151">
    <property type="entry name" value="RNase_H-like"/>
</dbReference>
<feature type="domain" description="RNase H type-1" evidence="3">
    <location>
        <begin position="209"/>
        <end position="332"/>
    </location>
</feature>
<dbReference type="CDD" id="cd06222">
    <property type="entry name" value="RNase_H_like"/>
    <property type="match status" value="1"/>
</dbReference>
<dbReference type="InterPro" id="IPR012337">
    <property type="entry name" value="RNaseH-like_sf"/>
</dbReference>
<dbReference type="GO" id="GO:0004523">
    <property type="term" value="F:RNA-DNA hybrid ribonuclease activity"/>
    <property type="evidence" value="ECO:0007669"/>
    <property type="project" value="InterPro"/>
</dbReference>
<dbReference type="InterPro" id="IPR044730">
    <property type="entry name" value="RNase_H-like_dom_plant"/>
</dbReference>
<keyword evidence="5" id="KW-1185">Reference proteome</keyword>
<evidence type="ECO:0000313" key="5">
    <source>
        <dbReference type="Proteomes" id="UP000596661"/>
    </source>
</evidence>
<dbReference type="SUPFAM" id="SSF53098">
    <property type="entry name" value="Ribonuclease H-like"/>
    <property type="match status" value="1"/>
</dbReference>
<reference evidence="4" key="2">
    <citation type="submission" date="2021-03" db="UniProtKB">
        <authorList>
            <consortium name="EnsemblPlants"/>
        </authorList>
    </citation>
    <scope>IDENTIFICATION</scope>
</reference>
<dbReference type="Pfam" id="PF13456">
    <property type="entry name" value="RVT_3"/>
    <property type="match status" value="1"/>
</dbReference>
<keyword evidence="2" id="KW-0812">Transmembrane</keyword>
<accession>A0A803Q9X7</accession>
<dbReference type="InterPro" id="IPR002156">
    <property type="entry name" value="RNaseH_domain"/>
</dbReference>
<evidence type="ECO:0000259" key="3">
    <source>
        <dbReference type="Pfam" id="PF13456"/>
    </source>
</evidence>
<keyword evidence="2" id="KW-0472">Membrane</keyword>
<dbReference type="EMBL" id="UZAU01000717">
    <property type="status" value="NOT_ANNOTATED_CDS"/>
    <property type="molecule type" value="Genomic_DNA"/>
</dbReference>
<dbReference type="PANTHER" id="PTHR47723:SF21">
    <property type="entry name" value="POLYNUCLEOTIDYL TRANSFERASE, RIBONUCLEASE H-LIKE SUPERFAMILY PROTEIN"/>
    <property type="match status" value="1"/>
</dbReference>
<keyword evidence="2" id="KW-1133">Transmembrane helix</keyword>
<feature type="transmembrane region" description="Helical" evidence="2">
    <location>
        <begin position="578"/>
        <end position="597"/>
    </location>
</feature>